<dbReference type="InterPro" id="IPR050598">
    <property type="entry name" value="AminoAcid_Transporter"/>
</dbReference>
<feature type="transmembrane region" description="Helical" evidence="1">
    <location>
        <begin position="523"/>
        <end position="545"/>
    </location>
</feature>
<feature type="transmembrane region" description="Helical" evidence="1">
    <location>
        <begin position="585"/>
        <end position="604"/>
    </location>
</feature>
<feature type="transmembrane region" description="Helical" evidence="1">
    <location>
        <begin position="462"/>
        <end position="487"/>
    </location>
</feature>
<evidence type="ECO:0000256" key="1">
    <source>
        <dbReference type="SAM" id="Phobius"/>
    </source>
</evidence>
<reference evidence="2" key="1">
    <citation type="submission" date="2021-02" db="EMBL/GenBank/DDBJ databases">
        <authorList>
            <person name="Nowell W R."/>
        </authorList>
    </citation>
    <scope>NUCLEOTIDE SEQUENCE</scope>
</reference>
<dbReference type="Proteomes" id="UP000663864">
    <property type="component" value="Unassembled WGS sequence"/>
</dbReference>
<accession>A0A815DDE4</accession>
<comment type="caution">
    <text evidence="2">The sequence shown here is derived from an EMBL/GenBank/DDBJ whole genome shotgun (WGS) entry which is preliminary data.</text>
</comment>
<dbReference type="GO" id="GO:0015179">
    <property type="term" value="F:L-amino acid transmembrane transporter activity"/>
    <property type="evidence" value="ECO:0007669"/>
    <property type="project" value="TreeGrafter"/>
</dbReference>
<dbReference type="PANTHER" id="PTHR11785:SF512">
    <property type="entry name" value="SOBREMESA, ISOFORM B"/>
    <property type="match status" value="1"/>
</dbReference>
<dbReference type="PANTHER" id="PTHR11785">
    <property type="entry name" value="AMINO ACID TRANSPORTER"/>
    <property type="match status" value="1"/>
</dbReference>
<protein>
    <submittedName>
        <fullName evidence="2">Uncharacterized protein</fullName>
    </submittedName>
</protein>
<dbReference type="EMBL" id="CAJNOT010002231">
    <property type="protein sequence ID" value="CAF1296872.1"/>
    <property type="molecule type" value="Genomic_DNA"/>
</dbReference>
<dbReference type="Gene3D" id="1.20.1740.10">
    <property type="entry name" value="Amino acid/polyamine transporter I"/>
    <property type="match status" value="1"/>
</dbReference>
<feature type="transmembrane region" description="Helical" evidence="1">
    <location>
        <begin position="423"/>
        <end position="442"/>
    </location>
</feature>
<proteinExistence type="predicted"/>
<keyword evidence="1" id="KW-0812">Transmembrane</keyword>
<gene>
    <name evidence="2" type="ORF">ZHD862_LOCUS27749</name>
</gene>
<dbReference type="Pfam" id="PF09752">
    <property type="entry name" value="ABHD18"/>
    <property type="match status" value="1"/>
</dbReference>
<evidence type="ECO:0000313" key="3">
    <source>
        <dbReference type="Proteomes" id="UP000663864"/>
    </source>
</evidence>
<dbReference type="GO" id="GO:0016020">
    <property type="term" value="C:membrane"/>
    <property type="evidence" value="ECO:0007669"/>
    <property type="project" value="UniProtKB-SubCell"/>
</dbReference>
<organism evidence="2 3">
    <name type="scientific">Rotaria sordida</name>
    <dbReference type="NCBI Taxonomy" id="392033"/>
    <lineage>
        <taxon>Eukaryota</taxon>
        <taxon>Metazoa</taxon>
        <taxon>Spiralia</taxon>
        <taxon>Gnathifera</taxon>
        <taxon>Rotifera</taxon>
        <taxon>Eurotatoria</taxon>
        <taxon>Bdelloidea</taxon>
        <taxon>Philodinida</taxon>
        <taxon>Philodinidae</taxon>
        <taxon>Rotaria</taxon>
    </lineage>
</organism>
<dbReference type="InterPro" id="IPR019149">
    <property type="entry name" value="ABHD18"/>
</dbReference>
<dbReference type="AlphaFoldDB" id="A0A815DDE4"/>
<feature type="transmembrane region" description="Helical" evidence="1">
    <location>
        <begin position="363"/>
        <end position="383"/>
    </location>
</feature>
<feature type="transmembrane region" description="Helical" evidence="1">
    <location>
        <begin position="395"/>
        <end position="417"/>
    </location>
</feature>
<keyword evidence="1" id="KW-1133">Transmembrane helix</keyword>
<sequence>MASSRLFNNIGIGGGVINSMLYNVDGGHRDVIFDRFQGLQTINITLRILHRPRAELLPKIFCKFGFKICCTKSQFDAIELITQHTLIFQCVSELLTEHAAQFGLLLDDISITHLSFRPEFTSAVELKRRFLVEKTEQSRQANVIAAEGDARAADLIGKALDEAGDDLIELRRIEAAEGIANQLSKSRNIKQKGNQNYINARFRSPLANYLPHLAPSQVAIAHFQLVLSRDHRFSRRRLFTAVSLINQYPTGSILLENPYYAILHDFSVGGHMTSLAFTKWSDPLSRQFYENKIVLDLIKDMMRLVMDELTSSYNYSCSVQSNISNAMFIACTHDGYVLRDGIGSVHLRTGDILAFIFNWANTFILEPSSVAILSLTFATYFLSGIMDSCGPPIELVKMLAVFVVGVLGTVNGISVTAANRLNIAFVVCKTVTILVITIGGLVRIGQGYTQTLKSGFDGNWNWFFLTWGEAVLGPVVRLLPILISFSALGSANATIYTSGRYFMVGARYGYLPEIFSCIQKQRLTPLPSIILITILTIIYCIPSNIGNLIDFFSFVAWVFFGLTFVATICCKFTKPKAFRVIKVPIPIIIFMILVAIYLVIAPVISSPNVGYLIAVIILLVGLIFYYLFVFRKIQLNLMKKINMFFQEFFDLTIAAVNIEA</sequence>
<keyword evidence="1" id="KW-0472">Membrane</keyword>
<feature type="transmembrane region" description="Helical" evidence="1">
    <location>
        <begin position="610"/>
        <end position="630"/>
    </location>
</feature>
<name>A0A815DDE4_9BILA</name>
<feature type="transmembrane region" description="Helical" evidence="1">
    <location>
        <begin position="551"/>
        <end position="573"/>
    </location>
</feature>
<evidence type="ECO:0000313" key="2">
    <source>
        <dbReference type="EMBL" id="CAF1296872.1"/>
    </source>
</evidence>